<feature type="transmembrane region" description="Helical" evidence="1">
    <location>
        <begin position="367"/>
        <end position="388"/>
    </location>
</feature>
<feature type="domain" description="DUF5009" evidence="2">
    <location>
        <begin position="11"/>
        <end position="201"/>
    </location>
</feature>
<dbReference type="InterPro" id="IPR032176">
    <property type="entry name" value="DUF5009"/>
</dbReference>
<dbReference type="eggNOG" id="COG4299">
    <property type="taxonomic scope" value="Bacteria"/>
</dbReference>
<evidence type="ECO:0000313" key="3">
    <source>
        <dbReference type="EMBL" id="ADY53865.1"/>
    </source>
</evidence>
<dbReference type="AlphaFoldDB" id="F0SCM1"/>
<sequence length="397" mass="44930">MTEKLSVRILSIDIMRGLTLFLMLFVNDLYEPGVPKWLVHTKANVDGMGLADWVFPGFLFMVGLSIPYAVKARKAKGESGFKIFVHILLRALSLLFIGILMLNADRVNPELTGMNKLLWAGLVYISVFLVWNNYPKSKKYRFLFPALRVFGLLGLLCLIYIFKAGDGENIKWLETGWWGILGLIGWGYFTSAFVYLLVKDNVVILSLVWLLFIWINAFSQLGMFEVSANINQIFGVIISGNVPSIVLSGLLVGVLIKREAYNPKKLLFILFCLGILSLGVGFILRNWFIISKIYGTPSWAMICNGISIIVFAALYFIVDQKRSIKWTGPFDMAGKNSLTTYLMPDLIYFTSWGFAIPLFFYKQNENMLLAVSGSIIWALLMIYLVNLLSKINIKLKL</sequence>
<feature type="transmembrane region" description="Helical" evidence="1">
    <location>
        <begin position="116"/>
        <end position="134"/>
    </location>
</feature>
<accession>F0SCM1</accession>
<dbReference type="PANTHER" id="PTHR31061:SF24">
    <property type="entry name" value="LD22376P"/>
    <property type="match status" value="1"/>
</dbReference>
<feature type="transmembrane region" description="Helical" evidence="1">
    <location>
        <begin position="12"/>
        <end position="30"/>
    </location>
</feature>
<evidence type="ECO:0000259" key="2">
    <source>
        <dbReference type="Pfam" id="PF16401"/>
    </source>
</evidence>
<organism evidence="3 4">
    <name type="scientific">Pseudopedobacter saltans (strain ATCC 51119 / DSM 12145 / JCM 21818 / CCUG 39354 / LMG 10337 / NBRC 100064 / NCIMB 13643)</name>
    <name type="common">Pedobacter saltans</name>
    <dbReference type="NCBI Taxonomy" id="762903"/>
    <lineage>
        <taxon>Bacteria</taxon>
        <taxon>Pseudomonadati</taxon>
        <taxon>Bacteroidota</taxon>
        <taxon>Sphingobacteriia</taxon>
        <taxon>Sphingobacteriales</taxon>
        <taxon>Sphingobacteriaceae</taxon>
        <taxon>Pseudopedobacter</taxon>
    </lineage>
</organism>
<keyword evidence="4" id="KW-1185">Reference proteome</keyword>
<dbReference type="OrthoDB" id="9788724at2"/>
<feature type="transmembrane region" description="Helical" evidence="1">
    <location>
        <begin position="146"/>
        <end position="165"/>
    </location>
</feature>
<keyword evidence="1" id="KW-1133">Transmembrane helix</keyword>
<name>F0SCM1_PSESL</name>
<reference evidence="4" key="2">
    <citation type="submission" date="2011-02" db="EMBL/GenBank/DDBJ databases">
        <title>The complete genome of Pedobacter saltans DSM 12145.</title>
        <authorList>
            <consortium name="US DOE Joint Genome Institute (JGI-PGF)"/>
            <person name="Lucas S."/>
            <person name="Copeland A."/>
            <person name="Lapidus A."/>
            <person name="Bruce D."/>
            <person name="Goodwin L."/>
            <person name="Pitluck S."/>
            <person name="Kyrpides N."/>
            <person name="Mavromatis K."/>
            <person name="Pagani I."/>
            <person name="Ivanova N."/>
            <person name="Ovchinnikova G."/>
            <person name="Lu M."/>
            <person name="Detter J.C."/>
            <person name="Han C."/>
            <person name="Land M."/>
            <person name="Hauser L."/>
            <person name="Markowitz V."/>
            <person name="Cheng J.-F."/>
            <person name="Hugenholtz P."/>
            <person name="Woyke T."/>
            <person name="Wu D."/>
            <person name="Tindall B."/>
            <person name="Pomrenke H.G."/>
            <person name="Brambilla E."/>
            <person name="Klenk H.-P."/>
            <person name="Eisen J.A."/>
        </authorList>
    </citation>
    <scope>NUCLEOTIDE SEQUENCE [LARGE SCALE GENOMIC DNA]</scope>
    <source>
        <strain evidence="4">ATCC 51119 / DSM 12145 / JCM 21818 / LMG 10337 / NBRC 100064 / NCIMB 13643</strain>
    </source>
</reference>
<dbReference type="KEGG" id="psn:Pedsa_3330"/>
<feature type="transmembrane region" description="Helical" evidence="1">
    <location>
        <begin position="177"/>
        <end position="197"/>
    </location>
</feature>
<reference evidence="3 4" key="1">
    <citation type="journal article" date="2011" name="Stand. Genomic Sci.">
        <title>Complete genome sequence of the gliding, heparinolytic Pedobacter saltans type strain (113).</title>
        <authorList>
            <person name="Liolios K."/>
            <person name="Sikorski J."/>
            <person name="Lu M."/>
            <person name="Nolan M."/>
            <person name="Lapidus A."/>
            <person name="Lucas S."/>
            <person name="Hammon N."/>
            <person name="Deshpande S."/>
            <person name="Cheng J.F."/>
            <person name="Tapia R."/>
            <person name="Han C."/>
            <person name="Goodwin L."/>
            <person name="Pitluck S."/>
            <person name="Huntemann M."/>
            <person name="Ivanova N."/>
            <person name="Pagani I."/>
            <person name="Mavromatis K."/>
            <person name="Ovchinikova G."/>
            <person name="Pati A."/>
            <person name="Chen A."/>
            <person name="Palaniappan K."/>
            <person name="Land M."/>
            <person name="Hauser L."/>
            <person name="Brambilla E.M."/>
            <person name="Kotsyurbenko O."/>
            <person name="Rohde M."/>
            <person name="Tindall B.J."/>
            <person name="Abt B."/>
            <person name="Goker M."/>
            <person name="Detter J.C."/>
            <person name="Woyke T."/>
            <person name="Bristow J."/>
            <person name="Eisen J.A."/>
            <person name="Markowitz V."/>
            <person name="Hugenholtz P."/>
            <person name="Klenk H.P."/>
            <person name="Kyrpides N.C."/>
        </authorList>
    </citation>
    <scope>NUCLEOTIDE SEQUENCE [LARGE SCALE GENOMIC DNA]</scope>
    <source>
        <strain evidence="4">ATCC 51119 / DSM 12145 / JCM 21818 / LMG 10337 / NBRC 100064 / NCIMB 13643</strain>
    </source>
</reference>
<dbReference type="RefSeq" id="WP_013634348.1">
    <property type="nucleotide sequence ID" value="NC_015177.1"/>
</dbReference>
<dbReference type="EMBL" id="CP002545">
    <property type="protein sequence ID" value="ADY53865.1"/>
    <property type="molecule type" value="Genomic_DNA"/>
</dbReference>
<feature type="transmembrane region" description="Helical" evidence="1">
    <location>
        <begin position="299"/>
        <end position="318"/>
    </location>
</feature>
<dbReference type="Pfam" id="PF16401">
    <property type="entry name" value="DUF5009"/>
    <property type="match status" value="1"/>
</dbReference>
<dbReference type="PANTHER" id="PTHR31061">
    <property type="entry name" value="LD22376P"/>
    <property type="match status" value="1"/>
</dbReference>
<feature type="transmembrane region" description="Helical" evidence="1">
    <location>
        <begin position="202"/>
        <end position="221"/>
    </location>
</feature>
<evidence type="ECO:0000256" key="1">
    <source>
        <dbReference type="SAM" id="Phobius"/>
    </source>
</evidence>
<feature type="transmembrane region" description="Helical" evidence="1">
    <location>
        <begin position="233"/>
        <end position="254"/>
    </location>
</feature>
<keyword evidence="1" id="KW-0472">Membrane</keyword>
<proteinExistence type="predicted"/>
<feature type="transmembrane region" description="Helical" evidence="1">
    <location>
        <begin position="266"/>
        <end position="287"/>
    </location>
</feature>
<dbReference type="STRING" id="762903.Pedsa_3330"/>
<feature type="transmembrane region" description="Helical" evidence="1">
    <location>
        <begin position="50"/>
        <end position="71"/>
    </location>
</feature>
<dbReference type="Proteomes" id="UP000000310">
    <property type="component" value="Chromosome"/>
</dbReference>
<protein>
    <recommendedName>
        <fullName evidence="2">DUF5009 domain-containing protein</fullName>
    </recommendedName>
</protein>
<evidence type="ECO:0000313" key="4">
    <source>
        <dbReference type="Proteomes" id="UP000000310"/>
    </source>
</evidence>
<keyword evidence="1" id="KW-0812">Transmembrane</keyword>
<feature type="transmembrane region" description="Helical" evidence="1">
    <location>
        <begin position="338"/>
        <end position="361"/>
    </location>
</feature>
<dbReference type="HOGENOM" id="CLU_056548_0_0_10"/>
<feature type="transmembrane region" description="Helical" evidence="1">
    <location>
        <begin position="83"/>
        <end position="104"/>
    </location>
</feature>
<gene>
    <name evidence="3" type="ordered locus">Pedsa_3330</name>
</gene>